<protein>
    <submittedName>
        <fullName evidence="1">Uncharacterized protein</fullName>
    </submittedName>
</protein>
<sequence length="51" mass="5785">MENCNSLCLRVVCVGKRKEVLKYFSKKTNTTYVCPKKKSGQTFFSETSSGK</sequence>
<dbReference type="InParanoid" id="A0A251VSD6"/>
<dbReference type="EMBL" id="CM007890">
    <property type="protein sequence ID" value="OTG37962.1"/>
    <property type="molecule type" value="Genomic_DNA"/>
</dbReference>
<keyword evidence="2" id="KW-1185">Reference proteome</keyword>
<name>A0A251VSD6_HELAN</name>
<gene>
    <name evidence="1" type="ORF">HannXRQ_Chr01g0024551</name>
</gene>
<evidence type="ECO:0000313" key="1">
    <source>
        <dbReference type="EMBL" id="OTG37962.1"/>
    </source>
</evidence>
<proteinExistence type="predicted"/>
<evidence type="ECO:0000313" key="2">
    <source>
        <dbReference type="Proteomes" id="UP000215914"/>
    </source>
</evidence>
<accession>A0A251VSD6</accession>
<dbReference type="AlphaFoldDB" id="A0A251VSD6"/>
<dbReference type="Proteomes" id="UP000215914">
    <property type="component" value="Chromosome 1"/>
</dbReference>
<reference evidence="2" key="1">
    <citation type="journal article" date="2017" name="Nature">
        <title>The sunflower genome provides insights into oil metabolism, flowering and Asterid evolution.</title>
        <authorList>
            <person name="Badouin H."/>
            <person name="Gouzy J."/>
            <person name="Grassa C.J."/>
            <person name="Murat F."/>
            <person name="Staton S.E."/>
            <person name="Cottret L."/>
            <person name="Lelandais-Briere C."/>
            <person name="Owens G.L."/>
            <person name="Carrere S."/>
            <person name="Mayjonade B."/>
            <person name="Legrand L."/>
            <person name="Gill N."/>
            <person name="Kane N.C."/>
            <person name="Bowers J.E."/>
            <person name="Hubner S."/>
            <person name="Bellec A."/>
            <person name="Berard A."/>
            <person name="Berges H."/>
            <person name="Blanchet N."/>
            <person name="Boniface M.C."/>
            <person name="Brunel D."/>
            <person name="Catrice O."/>
            <person name="Chaidir N."/>
            <person name="Claudel C."/>
            <person name="Donnadieu C."/>
            <person name="Faraut T."/>
            <person name="Fievet G."/>
            <person name="Helmstetter N."/>
            <person name="King M."/>
            <person name="Knapp S.J."/>
            <person name="Lai Z."/>
            <person name="Le Paslier M.C."/>
            <person name="Lippi Y."/>
            <person name="Lorenzon L."/>
            <person name="Mandel J.R."/>
            <person name="Marage G."/>
            <person name="Marchand G."/>
            <person name="Marquand E."/>
            <person name="Bret-Mestries E."/>
            <person name="Morien E."/>
            <person name="Nambeesan S."/>
            <person name="Nguyen T."/>
            <person name="Pegot-Espagnet P."/>
            <person name="Pouilly N."/>
            <person name="Raftis F."/>
            <person name="Sallet E."/>
            <person name="Schiex T."/>
            <person name="Thomas J."/>
            <person name="Vandecasteele C."/>
            <person name="Vares D."/>
            <person name="Vear F."/>
            <person name="Vautrin S."/>
            <person name="Crespi M."/>
            <person name="Mangin B."/>
            <person name="Burke J.M."/>
            <person name="Salse J."/>
            <person name="Munos S."/>
            <person name="Vincourt P."/>
            <person name="Rieseberg L.H."/>
            <person name="Langlade N.B."/>
        </authorList>
    </citation>
    <scope>NUCLEOTIDE SEQUENCE [LARGE SCALE GENOMIC DNA]</scope>
    <source>
        <strain evidence="2">cv. SF193</strain>
    </source>
</reference>
<organism evidence="1 2">
    <name type="scientific">Helianthus annuus</name>
    <name type="common">Common sunflower</name>
    <dbReference type="NCBI Taxonomy" id="4232"/>
    <lineage>
        <taxon>Eukaryota</taxon>
        <taxon>Viridiplantae</taxon>
        <taxon>Streptophyta</taxon>
        <taxon>Embryophyta</taxon>
        <taxon>Tracheophyta</taxon>
        <taxon>Spermatophyta</taxon>
        <taxon>Magnoliopsida</taxon>
        <taxon>eudicotyledons</taxon>
        <taxon>Gunneridae</taxon>
        <taxon>Pentapetalae</taxon>
        <taxon>asterids</taxon>
        <taxon>campanulids</taxon>
        <taxon>Asterales</taxon>
        <taxon>Asteraceae</taxon>
        <taxon>Asteroideae</taxon>
        <taxon>Heliantheae alliance</taxon>
        <taxon>Heliantheae</taxon>
        <taxon>Helianthus</taxon>
    </lineage>
</organism>